<dbReference type="Gene3D" id="3.30.160.60">
    <property type="entry name" value="Classic Zinc Finger"/>
    <property type="match status" value="1"/>
</dbReference>
<dbReference type="InterPro" id="IPR018957">
    <property type="entry name" value="Znf_C3HC4_RING-type"/>
</dbReference>
<evidence type="ECO:0000256" key="7">
    <source>
        <dbReference type="ARBA" id="ARBA00022833"/>
    </source>
</evidence>
<evidence type="ECO:0000259" key="12">
    <source>
        <dbReference type="PROSITE" id="PS50119"/>
    </source>
</evidence>
<dbReference type="CDD" id="cd05819">
    <property type="entry name" value="NHL"/>
    <property type="match status" value="1"/>
</dbReference>
<dbReference type="InterPro" id="IPR013083">
    <property type="entry name" value="Znf_RING/FYVE/PHD"/>
</dbReference>
<dbReference type="PROSITE" id="PS51125">
    <property type="entry name" value="NHL"/>
    <property type="match status" value="2"/>
</dbReference>
<evidence type="ECO:0000256" key="4">
    <source>
        <dbReference type="ARBA" id="ARBA00022723"/>
    </source>
</evidence>
<evidence type="ECO:0000259" key="11">
    <source>
        <dbReference type="PROSITE" id="PS50089"/>
    </source>
</evidence>
<keyword evidence="7" id="KW-0862">Zinc</keyword>
<protein>
    <recommendedName>
        <fullName evidence="3">RING-type E3 ubiquitin transferase</fullName>
        <ecNumber evidence="3">2.3.2.27</ecNumber>
    </recommendedName>
</protein>
<dbReference type="InterPro" id="IPR017907">
    <property type="entry name" value="Znf_RING_CS"/>
</dbReference>
<feature type="domain" description="RING-type" evidence="11">
    <location>
        <begin position="22"/>
        <end position="62"/>
    </location>
</feature>
<accession>A0A6P4ZR82</accession>
<evidence type="ECO:0000256" key="3">
    <source>
        <dbReference type="ARBA" id="ARBA00012483"/>
    </source>
</evidence>
<dbReference type="InterPro" id="IPR047153">
    <property type="entry name" value="TRIM45/56/19-like"/>
</dbReference>
<evidence type="ECO:0000313" key="13">
    <source>
        <dbReference type="Proteomes" id="UP000515135"/>
    </source>
</evidence>
<dbReference type="PANTHER" id="PTHR25462:SF296">
    <property type="entry name" value="MEIOTIC P26, ISOFORM F"/>
    <property type="match status" value="1"/>
</dbReference>
<evidence type="ECO:0000256" key="5">
    <source>
        <dbReference type="ARBA" id="ARBA00022737"/>
    </source>
</evidence>
<evidence type="ECO:0000256" key="10">
    <source>
        <dbReference type="SAM" id="MobiDB-lite"/>
    </source>
</evidence>
<reference evidence="14" key="1">
    <citation type="submission" date="2025-08" db="UniProtKB">
        <authorList>
            <consortium name="RefSeq"/>
        </authorList>
    </citation>
    <scope>IDENTIFICATION</scope>
    <source>
        <tissue evidence="14">Gonad</tissue>
    </source>
</reference>
<evidence type="ECO:0000256" key="8">
    <source>
        <dbReference type="PROSITE-ProRule" id="PRU00024"/>
    </source>
</evidence>
<evidence type="ECO:0000256" key="9">
    <source>
        <dbReference type="PROSITE-ProRule" id="PRU00504"/>
    </source>
</evidence>
<dbReference type="Pfam" id="PF01436">
    <property type="entry name" value="NHL"/>
    <property type="match status" value="1"/>
</dbReference>
<dbReference type="InterPro" id="IPR001258">
    <property type="entry name" value="NHL_repeat"/>
</dbReference>
<evidence type="ECO:0000256" key="2">
    <source>
        <dbReference type="ARBA" id="ARBA00008518"/>
    </source>
</evidence>
<name>A0A6P4ZR82_BRABE</name>
<dbReference type="RefSeq" id="XP_019636599.1">
    <property type="nucleotide sequence ID" value="XM_019781040.1"/>
</dbReference>
<dbReference type="KEGG" id="bbel:109479155"/>
<comment type="similarity">
    <text evidence="2">Belongs to the TRIM/RBCC family.</text>
</comment>
<dbReference type="InterPro" id="IPR011042">
    <property type="entry name" value="6-blade_b-propeller_TolB-like"/>
</dbReference>
<evidence type="ECO:0000256" key="6">
    <source>
        <dbReference type="ARBA" id="ARBA00022771"/>
    </source>
</evidence>
<sequence>MANIQQYESKFRQQMREEFLSCSICTDTFKTPKVLPCQHTFCVTCLRDWAETRKPFQCPMCRVSVALPVQGVSGFQDNRLVAELCEQFSDKLSTSPPKAEQRNKGKCYFHPGQDIALFCQQCKMPACNHCVNERHTGHTFWNVEEGAFQRKDVFAALITDSHRFRETIVGKLQHLEHGEKRLNQQKKEADEGVARVVDDAIAQLRNSEKALLSEIDENYRQNLGPIKQKHNALLAQVAELTEASDAARLSLSQGGREALGQEAALHKMLSRYRSDPGSQLAPIQAQVVTFQSATVDLRNQKLGNLSLQSFTLTPQTGGYQPPLSPGLGSPTSPGPGSPTSSNPKLTIPGIASTGVAVSHARNNEVYITDKRNCRILVYNLQGAHLRHFTTSVPGAAGMEVMGPDDVEEGETGNLWVVGVIDKTRDQLAVQYAKDCSFISKIDLKLKYPSSGLGIAVNRKKNYIVLPYDASRDAVNICKPSGSAVRHVGGGKHGLKHARGFAVNTDGSVYICDDESHSIFVYDGKGKFLFKFGSYGSGDGQMNQPSGVCTDTSGNVVVADTGNRRVELFDAKGTFLRHIIANMNAPVAVAVGQHGQLVISDLGHNAISVFDRY</sequence>
<evidence type="ECO:0000313" key="14">
    <source>
        <dbReference type="RefSeq" id="XP_019636599.1"/>
    </source>
</evidence>
<dbReference type="SUPFAM" id="SSF57845">
    <property type="entry name" value="B-box zinc-binding domain"/>
    <property type="match status" value="1"/>
</dbReference>
<feature type="repeat" description="NHL" evidence="9">
    <location>
        <begin position="528"/>
        <end position="571"/>
    </location>
</feature>
<dbReference type="GO" id="GO:0005654">
    <property type="term" value="C:nucleoplasm"/>
    <property type="evidence" value="ECO:0007669"/>
    <property type="project" value="TreeGrafter"/>
</dbReference>
<dbReference type="SUPFAM" id="SSF57850">
    <property type="entry name" value="RING/U-box"/>
    <property type="match status" value="1"/>
</dbReference>
<dbReference type="Proteomes" id="UP000515135">
    <property type="component" value="Unplaced"/>
</dbReference>
<dbReference type="GeneID" id="109479155"/>
<dbReference type="PROSITE" id="PS50089">
    <property type="entry name" value="ZF_RING_2"/>
    <property type="match status" value="1"/>
</dbReference>
<keyword evidence="6 8" id="KW-0863">Zinc-finger</keyword>
<dbReference type="FunFam" id="2.120.10.30:FF:000064">
    <property type="entry name" value="Uncharacterized protein"/>
    <property type="match status" value="1"/>
</dbReference>
<keyword evidence="4" id="KW-0479">Metal-binding</keyword>
<dbReference type="InterPro" id="IPR000315">
    <property type="entry name" value="Znf_B-box"/>
</dbReference>
<feature type="region of interest" description="Disordered" evidence="10">
    <location>
        <begin position="313"/>
        <end position="347"/>
    </location>
</feature>
<dbReference type="GO" id="GO:0008270">
    <property type="term" value="F:zinc ion binding"/>
    <property type="evidence" value="ECO:0007669"/>
    <property type="project" value="UniProtKB-KW"/>
</dbReference>
<dbReference type="EC" id="2.3.2.27" evidence="3"/>
<comment type="catalytic activity">
    <reaction evidence="1">
        <text>S-ubiquitinyl-[E2 ubiquitin-conjugating enzyme]-L-cysteine + [acceptor protein]-L-lysine = [E2 ubiquitin-conjugating enzyme]-L-cysteine + N(6)-ubiquitinyl-[acceptor protein]-L-lysine.</text>
        <dbReference type="EC" id="2.3.2.27"/>
    </reaction>
</comment>
<dbReference type="PROSITE" id="PS00518">
    <property type="entry name" value="ZF_RING_1"/>
    <property type="match status" value="1"/>
</dbReference>
<organism evidence="13 14">
    <name type="scientific">Branchiostoma belcheri</name>
    <name type="common">Amphioxus</name>
    <dbReference type="NCBI Taxonomy" id="7741"/>
    <lineage>
        <taxon>Eukaryota</taxon>
        <taxon>Metazoa</taxon>
        <taxon>Chordata</taxon>
        <taxon>Cephalochordata</taxon>
        <taxon>Leptocardii</taxon>
        <taxon>Amphioxiformes</taxon>
        <taxon>Branchiostomatidae</taxon>
        <taxon>Branchiostoma</taxon>
    </lineage>
</organism>
<dbReference type="GO" id="GO:0061630">
    <property type="term" value="F:ubiquitin protein ligase activity"/>
    <property type="evidence" value="ECO:0007669"/>
    <property type="project" value="UniProtKB-EC"/>
</dbReference>
<dbReference type="AlphaFoldDB" id="A0A6P4ZR82"/>
<dbReference type="Gene3D" id="3.30.40.10">
    <property type="entry name" value="Zinc/RING finger domain, C3HC4 (zinc finger)"/>
    <property type="match status" value="1"/>
</dbReference>
<dbReference type="OrthoDB" id="654191at2759"/>
<dbReference type="PANTHER" id="PTHR25462">
    <property type="entry name" value="BONUS, ISOFORM C-RELATED"/>
    <property type="match status" value="1"/>
</dbReference>
<keyword evidence="5" id="KW-0677">Repeat</keyword>
<dbReference type="SUPFAM" id="SSF101898">
    <property type="entry name" value="NHL repeat"/>
    <property type="match status" value="1"/>
</dbReference>
<dbReference type="Pfam" id="PF00097">
    <property type="entry name" value="zf-C3HC4"/>
    <property type="match status" value="1"/>
</dbReference>
<feature type="domain" description="B box-type" evidence="12">
    <location>
        <begin position="102"/>
        <end position="143"/>
    </location>
</feature>
<evidence type="ECO:0000256" key="1">
    <source>
        <dbReference type="ARBA" id="ARBA00000900"/>
    </source>
</evidence>
<dbReference type="SMART" id="SM00184">
    <property type="entry name" value="RING"/>
    <property type="match status" value="1"/>
</dbReference>
<dbReference type="Gene3D" id="2.120.10.30">
    <property type="entry name" value="TolB, C-terminal domain"/>
    <property type="match status" value="2"/>
</dbReference>
<dbReference type="PROSITE" id="PS50119">
    <property type="entry name" value="ZF_BBOX"/>
    <property type="match status" value="1"/>
</dbReference>
<gene>
    <name evidence="14" type="primary">LOC109479155</name>
</gene>
<dbReference type="Pfam" id="PF00643">
    <property type="entry name" value="zf-B_box"/>
    <property type="match status" value="1"/>
</dbReference>
<keyword evidence="13" id="KW-1185">Reference proteome</keyword>
<proteinExistence type="inferred from homology"/>
<feature type="repeat" description="NHL" evidence="9">
    <location>
        <begin position="481"/>
        <end position="524"/>
    </location>
</feature>
<dbReference type="InterPro" id="IPR001841">
    <property type="entry name" value="Znf_RING"/>
</dbReference>